<dbReference type="EMBL" id="CAXDID020000132">
    <property type="protein sequence ID" value="CAL6035988.1"/>
    <property type="molecule type" value="Genomic_DNA"/>
</dbReference>
<reference evidence="1" key="1">
    <citation type="submission" date="2023-06" db="EMBL/GenBank/DDBJ databases">
        <authorList>
            <person name="Kurt Z."/>
        </authorList>
    </citation>
    <scope>NUCLEOTIDE SEQUENCE</scope>
</reference>
<accession>A0AA86PBY2</accession>
<dbReference type="EMBL" id="CATOUU010000627">
    <property type="protein sequence ID" value="CAI9935985.1"/>
    <property type="molecule type" value="Genomic_DNA"/>
</dbReference>
<protein>
    <submittedName>
        <fullName evidence="2">Hypothetical_protein</fullName>
    </submittedName>
</protein>
<dbReference type="AlphaFoldDB" id="A0AA86PBY2"/>
<name>A0AA86PBY2_9EUKA</name>
<organism evidence="1">
    <name type="scientific">Hexamita inflata</name>
    <dbReference type="NCBI Taxonomy" id="28002"/>
    <lineage>
        <taxon>Eukaryota</taxon>
        <taxon>Metamonada</taxon>
        <taxon>Diplomonadida</taxon>
        <taxon>Hexamitidae</taxon>
        <taxon>Hexamitinae</taxon>
        <taxon>Hexamita</taxon>
    </lineage>
</organism>
<evidence type="ECO:0000313" key="2">
    <source>
        <dbReference type="EMBL" id="CAL6035988.1"/>
    </source>
</evidence>
<sequence length="161" mass="19357">MVDEPLQCYVLFVNLTQYKPISFLVENVRSYHIPIFQYRIKYRNFRKLSFQSLKNFQNVLIYQKNQRFWNFQFFNKYSLLNSGRRNYFLGRIKIVLDETVPFSVQIAFFNYSQRIYQNVILKVKNQLLVEIVYTQNKCLSCSYPIDSGALLAIINSESNRE</sequence>
<evidence type="ECO:0000313" key="3">
    <source>
        <dbReference type="Proteomes" id="UP001642409"/>
    </source>
</evidence>
<proteinExistence type="predicted"/>
<dbReference type="Proteomes" id="UP001642409">
    <property type="component" value="Unassembled WGS sequence"/>
</dbReference>
<reference evidence="2 3" key="2">
    <citation type="submission" date="2024-07" db="EMBL/GenBank/DDBJ databases">
        <authorList>
            <person name="Akdeniz Z."/>
        </authorList>
    </citation>
    <scope>NUCLEOTIDE SEQUENCE [LARGE SCALE GENOMIC DNA]</scope>
</reference>
<keyword evidence="3" id="KW-1185">Reference proteome</keyword>
<evidence type="ECO:0000313" key="1">
    <source>
        <dbReference type="EMBL" id="CAI9935985.1"/>
    </source>
</evidence>
<gene>
    <name evidence="1" type="ORF">HINF_LOCUS23630</name>
    <name evidence="2" type="ORF">HINF_LOCUS36197</name>
</gene>
<comment type="caution">
    <text evidence="1">The sequence shown here is derived from an EMBL/GenBank/DDBJ whole genome shotgun (WGS) entry which is preliminary data.</text>
</comment>